<sequence length="85" mass="10215">MTVRFFRYQWHFVSLLATSNTRNHDRRVLESVENEGSGKNRRGHCAIAERSFSPYRRKGIQVVHENVATNYFRFYFNSSSKRLNW</sequence>
<dbReference type="EMBL" id="GGFL01012698">
    <property type="protein sequence ID" value="MBW76876.1"/>
    <property type="molecule type" value="Transcribed_RNA"/>
</dbReference>
<reference evidence="1" key="1">
    <citation type="submission" date="2018-01" db="EMBL/GenBank/DDBJ databases">
        <title>An insight into the sialome of Amazonian anophelines.</title>
        <authorList>
            <person name="Ribeiro J.M."/>
            <person name="Scarpassa V."/>
            <person name="Calvo E."/>
        </authorList>
    </citation>
    <scope>NUCLEOTIDE SEQUENCE</scope>
</reference>
<name>A0A2M4DH49_ANODA</name>
<organism evidence="1">
    <name type="scientific">Anopheles darlingi</name>
    <name type="common">Mosquito</name>
    <dbReference type="NCBI Taxonomy" id="43151"/>
    <lineage>
        <taxon>Eukaryota</taxon>
        <taxon>Metazoa</taxon>
        <taxon>Ecdysozoa</taxon>
        <taxon>Arthropoda</taxon>
        <taxon>Hexapoda</taxon>
        <taxon>Insecta</taxon>
        <taxon>Pterygota</taxon>
        <taxon>Neoptera</taxon>
        <taxon>Endopterygota</taxon>
        <taxon>Diptera</taxon>
        <taxon>Nematocera</taxon>
        <taxon>Culicoidea</taxon>
        <taxon>Culicidae</taxon>
        <taxon>Anophelinae</taxon>
        <taxon>Anopheles</taxon>
    </lineage>
</organism>
<evidence type="ECO:0000313" key="1">
    <source>
        <dbReference type="EMBL" id="MBW76876.1"/>
    </source>
</evidence>
<accession>A0A2M4DH49</accession>
<proteinExistence type="predicted"/>
<protein>
    <submittedName>
        <fullName evidence="1">Putative secreted protein</fullName>
    </submittedName>
</protein>
<dbReference type="AlphaFoldDB" id="A0A2M4DH49"/>